<keyword evidence="2" id="KW-1185">Reference proteome</keyword>
<dbReference type="EMBL" id="JAKOGI010000005">
    <property type="protein sequence ID" value="KAJ8452228.1"/>
    <property type="molecule type" value="Genomic_DNA"/>
</dbReference>
<dbReference type="AlphaFoldDB" id="A0A9Q1KZ52"/>
<evidence type="ECO:0000313" key="1">
    <source>
        <dbReference type="EMBL" id="KAJ8452228.1"/>
    </source>
</evidence>
<name>A0A9Q1KZ52_9CARY</name>
<evidence type="ECO:0000313" key="2">
    <source>
        <dbReference type="Proteomes" id="UP001153076"/>
    </source>
</evidence>
<dbReference type="Proteomes" id="UP001153076">
    <property type="component" value="Unassembled WGS sequence"/>
</dbReference>
<protein>
    <submittedName>
        <fullName evidence="1">Uncharacterized protein</fullName>
    </submittedName>
</protein>
<accession>A0A9Q1KZ52</accession>
<reference evidence="1" key="1">
    <citation type="submission" date="2022-04" db="EMBL/GenBank/DDBJ databases">
        <title>Carnegiea gigantea Genome sequencing and assembly v2.</title>
        <authorList>
            <person name="Copetti D."/>
            <person name="Sanderson M.J."/>
            <person name="Burquez A."/>
            <person name="Wojciechowski M.F."/>
        </authorList>
    </citation>
    <scope>NUCLEOTIDE SEQUENCE</scope>
    <source>
        <strain evidence="1">SGP5-SGP5p</strain>
        <tissue evidence="1">Aerial part</tissue>
    </source>
</reference>
<comment type="caution">
    <text evidence="1">The sequence shown here is derived from an EMBL/GenBank/DDBJ whole genome shotgun (WGS) entry which is preliminary data.</text>
</comment>
<organism evidence="1 2">
    <name type="scientific">Carnegiea gigantea</name>
    <dbReference type="NCBI Taxonomy" id="171969"/>
    <lineage>
        <taxon>Eukaryota</taxon>
        <taxon>Viridiplantae</taxon>
        <taxon>Streptophyta</taxon>
        <taxon>Embryophyta</taxon>
        <taxon>Tracheophyta</taxon>
        <taxon>Spermatophyta</taxon>
        <taxon>Magnoliopsida</taxon>
        <taxon>eudicotyledons</taxon>
        <taxon>Gunneridae</taxon>
        <taxon>Pentapetalae</taxon>
        <taxon>Caryophyllales</taxon>
        <taxon>Cactineae</taxon>
        <taxon>Cactaceae</taxon>
        <taxon>Cactoideae</taxon>
        <taxon>Echinocereeae</taxon>
        <taxon>Carnegiea</taxon>
    </lineage>
</organism>
<gene>
    <name evidence="1" type="ORF">Cgig2_006033</name>
</gene>
<sequence length="312" mass="35028">MEAVSKGDSIIRDLKMESDKCSTTLDIESIPTTYVEDDHIAKAGKVQHDDGKVMPENVREGELGACDSQCTNMILDNGCFVKDDSSTQVEATKLCIEGDNSSSESIMRVKEFDHMEELTHGSLLKYRLQQNSKKRMQIQMPPDVTSVKSRDYFMRSAPTSNGKFATRNVVYKLIAYQRIELGNSLELFDNHMVSYMVIRTHLITRVSKAISWTELAKSIIHLMHFNSQLNKTKNIRDRSNVAGRNLGPDKERTFRDQLRSPILARIGKIAILASESSVRDTVAIINSIKGLILAGYVVRGKLKGQGWKAPNC</sequence>
<proteinExistence type="predicted"/>